<sequence>MGCNLCHPLQEPVWFSYYGPIRQAEAADAINAAIADHLQEIGQSNIPIRRVVASHLTVPVALNNPAFTEITDSTITVSFSSASSGKITLQTETSSETAEYGVGLQSTQEFKRPIDDQWTLKFDFDQINGVTCRMYTLHAHNNQDPTVVDDKMVIDGVISTISRVFRQQGVDGDDGFSDGLCLICCSETASVVAFPCRHCCMCRECSERFATMSSHCPVCRAPVTELIECVTEENSIAAGVIAE</sequence>
<evidence type="ECO:0000313" key="4">
    <source>
        <dbReference type="Proteomes" id="UP000179807"/>
    </source>
</evidence>
<name>A0A1J4K727_9EUKA</name>
<dbReference type="GO" id="GO:0008270">
    <property type="term" value="F:zinc ion binding"/>
    <property type="evidence" value="ECO:0007669"/>
    <property type="project" value="UniProtKB-KW"/>
</dbReference>
<accession>A0A1J4K727</accession>
<evidence type="ECO:0000313" key="3">
    <source>
        <dbReference type="EMBL" id="OHT06704.1"/>
    </source>
</evidence>
<dbReference type="OrthoDB" id="1711136at2759"/>
<dbReference type="GeneID" id="94838884"/>
<dbReference type="GO" id="GO:0061630">
    <property type="term" value="F:ubiquitin protein ligase activity"/>
    <property type="evidence" value="ECO:0007669"/>
    <property type="project" value="UniProtKB-EC"/>
</dbReference>
<reference evidence="3" key="1">
    <citation type="submission" date="2016-10" db="EMBL/GenBank/DDBJ databases">
        <authorList>
            <person name="Benchimol M."/>
            <person name="Almeida L.G."/>
            <person name="Vasconcelos A.T."/>
            <person name="Perreira-Neves A."/>
            <person name="Rosa I.A."/>
            <person name="Tasca T."/>
            <person name="Bogo M.R."/>
            <person name="de Souza W."/>
        </authorList>
    </citation>
    <scope>NUCLEOTIDE SEQUENCE [LARGE SCALE GENOMIC DNA]</scope>
    <source>
        <strain evidence="3">K</strain>
    </source>
</reference>
<dbReference type="PANTHER" id="PTHR22996">
    <property type="entry name" value="MAHOGUNIN"/>
    <property type="match status" value="1"/>
</dbReference>
<dbReference type="VEuPathDB" id="TrichDB:TRFO_25164"/>
<proteinExistence type="predicted"/>
<dbReference type="Pfam" id="PF13920">
    <property type="entry name" value="zf-C3HC4_3"/>
    <property type="match status" value="1"/>
</dbReference>
<evidence type="ECO:0000259" key="2">
    <source>
        <dbReference type="PROSITE" id="PS50089"/>
    </source>
</evidence>
<keyword evidence="1" id="KW-0863">Zinc-finger</keyword>
<comment type="caution">
    <text evidence="3">The sequence shown here is derived from an EMBL/GenBank/DDBJ whole genome shotgun (WGS) entry which is preliminary data.</text>
</comment>
<dbReference type="PANTHER" id="PTHR22996:SF0">
    <property type="entry name" value="RE60872P-RELATED"/>
    <property type="match status" value="1"/>
</dbReference>
<dbReference type="EMBL" id="MLAK01000717">
    <property type="protein sequence ID" value="OHT06704.1"/>
    <property type="molecule type" value="Genomic_DNA"/>
</dbReference>
<dbReference type="Gene3D" id="3.30.40.10">
    <property type="entry name" value="Zinc/RING finger domain, C3HC4 (zinc finger)"/>
    <property type="match status" value="1"/>
</dbReference>
<dbReference type="InterPro" id="IPR045194">
    <property type="entry name" value="MGRN1/RNF157-like"/>
</dbReference>
<dbReference type="InterPro" id="IPR001841">
    <property type="entry name" value="Znf_RING"/>
</dbReference>
<dbReference type="PROSITE" id="PS50089">
    <property type="entry name" value="ZF_RING_2"/>
    <property type="match status" value="1"/>
</dbReference>
<dbReference type="SUPFAM" id="SSF57850">
    <property type="entry name" value="RING/U-box"/>
    <property type="match status" value="1"/>
</dbReference>
<dbReference type="RefSeq" id="XP_068359840.1">
    <property type="nucleotide sequence ID" value="XM_068504180.1"/>
</dbReference>
<protein>
    <recommendedName>
        <fullName evidence="2">RING-type domain-containing protein</fullName>
    </recommendedName>
</protein>
<gene>
    <name evidence="3" type="ORF">TRFO_25164</name>
</gene>
<dbReference type="GO" id="GO:0016567">
    <property type="term" value="P:protein ubiquitination"/>
    <property type="evidence" value="ECO:0007669"/>
    <property type="project" value="TreeGrafter"/>
</dbReference>
<organism evidence="3 4">
    <name type="scientific">Tritrichomonas foetus</name>
    <dbReference type="NCBI Taxonomy" id="1144522"/>
    <lineage>
        <taxon>Eukaryota</taxon>
        <taxon>Metamonada</taxon>
        <taxon>Parabasalia</taxon>
        <taxon>Tritrichomonadida</taxon>
        <taxon>Tritrichomonadidae</taxon>
        <taxon>Tritrichomonas</taxon>
    </lineage>
</organism>
<keyword evidence="4" id="KW-1185">Reference proteome</keyword>
<feature type="domain" description="RING-type" evidence="2">
    <location>
        <begin position="181"/>
        <end position="220"/>
    </location>
</feature>
<dbReference type="Proteomes" id="UP000179807">
    <property type="component" value="Unassembled WGS sequence"/>
</dbReference>
<keyword evidence="1" id="KW-0862">Zinc</keyword>
<keyword evidence="1" id="KW-0479">Metal-binding</keyword>
<dbReference type="AlphaFoldDB" id="A0A1J4K727"/>
<dbReference type="InterPro" id="IPR013083">
    <property type="entry name" value="Znf_RING/FYVE/PHD"/>
</dbReference>
<evidence type="ECO:0000256" key="1">
    <source>
        <dbReference type="PROSITE-ProRule" id="PRU00175"/>
    </source>
</evidence>